<evidence type="ECO:0000256" key="1">
    <source>
        <dbReference type="ARBA" id="ARBA00004141"/>
    </source>
</evidence>
<sequence length="565" mass="65150">MFSTKLLTFIYVVISTIEALSDNVTIEINERSLAKFLLDDYFKFTRPVRNHSIVLSVTVQPQIYNLVEVNAKNEQIKLLLWFPQGWKDDYLTWNPDEWGGIEKIIIPKSLIWIPDGYIFNTVEEMETLENHNVRVRYDGNVETDFNKLVDLTCPMSVLSFPFDSQLCALQFGSWSYPYYMLSFNVLGATVDEKNNHSEWDIIAFNFTKLVTRYNDTVGGVNVYEEIVFYLEIRRKPLHYILVIIIPTFLIVTVSNIGLFTPHGVHGDREEHASLGLTTMLTMAVILDMVTGEMPKSSEGIPLLGKYVLIEFSISIIAVLVSVLIIFAHERMLYLEARPPYWICRIFCKECRAPLAEMEYDDLLSKPLNTTQELRLCIEKNIKDIQVSGKQLESDVLERLLGTYPGLNSLDVNPLINGNVLETSHTLRIERISFSDCGSYGLEVLRRFTGSHIVLIDAPIRENDVVDIIRKWIANEAYKNLETHMIYLKIRVKINPQLVMDSFPTERYNPAVRPPIFHYDSKIIDRYPDEMDFSEDDFCRDVIRGIDGKRASIGCLTEAIFFVVWN</sequence>
<dbReference type="SUPFAM" id="SSF63712">
    <property type="entry name" value="Nicotinic receptor ligand binding domain-like"/>
    <property type="match status" value="1"/>
</dbReference>
<dbReference type="PANTHER" id="PTHR18945">
    <property type="entry name" value="NEUROTRANSMITTER GATED ION CHANNEL"/>
    <property type="match status" value="1"/>
</dbReference>
<protein>
    <recommendedName>
        <fullName evidence="10">Neurotransmitter-gated ion-channel ligand-binding domain-containing protein</fullName>
    </recommendedName>
</protein>
<keyword evidence="5" id="KW-0407">Ion channel</keyword>
<dbReference type="InterPro" id="IPR036719">
    <property type="entry name" value="Neuro-gated_channel_TM_sf"/>
</dbReference>
<dbReference type="InterPro" id="IPR036734">
    <property type="entry name" value="Neur_chan_lig-bd_sf"/>
</dbReference>
<dbReference type="EMBL" id="WUAV01000003">
    <property type="protein sequence ID" value="KAF1760751.1"/>
    <property type="molecule type" value="Genomic_DNA"/>
</dbReference>
<dbReference type="SUPFAM" id="SSF90112">
    <property type="entry name" value="Neurotransmitter-gated ion-channel transmembrane pore"/>
    <property type="match status" value="1"/>
</dbReference>
<keyword evidence="5" id="KW-0732">Signal</keyword>
<feature type="signal peptide" evidence="5">
    <location>
        <begin position="1"/>
        <end position="19"/>
    </location>
</feature>
<dbReference type="KEGG" id="crq:GCK72_009001"/>
<dbReference type="Proteomes" id="UP000483820">
    <property type="component" value="Chromosome III"/>
</dbReference>
<dbReference type="GO" id="GO:0016020">
    <property type="term" value="C:membrane"/>
    <property type="evidence" value="ECO:0007669"/>
    <property type="project" value="UniProtKB-SubCell"/>
</dbReference>
<dbReference type="InterPro" id="IPR038050">
    <property type="entry name" value="Neuro_actylchol_rec"/>
</dbReference>
<dbReference type="GeneID" id="9805351"/>
<keyword evidence="4 5" id="KW-0472">Membrane</keyword>
<feature type="domain" description="Neurotransmitter-gated ion-channel transmembrane" evidence="7">
    <location>
        <begin position="243"/>
        <end position="348"/>
    </location>
</feature>
<name>A0A6A5H164_CAERE</name>
<comment type="subcellular location">
    <subcellularLocation>
        <location evidence="1">Membrane</location>
        <topology evidence="1">Multi-pass membrane protein</topology>
    </subcellularLocation>
</comment>
<dbReference type="CTD" id="9805351"/>
<dbReference type="CDD" id="cd19051">
    <property type="entry name" value="LGIC_TM_cation"/>
    <property type="match status" value="1"/>
</dbReference>
<dbReference type="Pfam" id="PF02932">
    <property type="entry name" value="Neur_chan_memb"/>
    <property type="match status" value="1"/>
</dbReference>
<accession>A0A6A5H164</accession>
<dbReference type="Gene3D" id="1.20.58.390">
    <property type="entry name" value="Neurotransmitter-gated ion-channel transmembrane domain"/>
    <property type="match status" value="1"/>
</dbReference>
<evidence type="ECO:0000256" key="2">
    <source>
        <dbReference type="ARBA" id="ARBA00022692"/>
    </source>
</evidence>
<keyword evidence="5" id="KW-0813">Transport</keyword>
<dbReference type="PRINTS" id="PR00252">
    <property type="entry name" value="NRIONCHANNEL"/>
</dbReference>
<dbReference type="PROSITE" id="PS00236">
    <property type="entry name" value="NEUROTR_ION_CHANNEL"/>
    <property type="match status" value="1"/>
</dbReference>
<feature type="transmembrane region" description="Helical" evidence="5">
    <location>
        <begin position="237"/>
        <end position="260"/>
    </location>
</feature>
<comment type="caution">
    <text evidence="5">Lacks conserved residue(s) required for the propagation of feature annotation.</text>
</comment>
<feature type="transmembrane region" description="Helical" evidence="5">
    <location>
        <begin position="303"/>
        <end position="327"/>
    </location>
</feature>
<evidence type="ECO:0000256" key="4">
    <source>
        <dbReference type="ARBA" id="ARBA00023136"/>
    </source>
</evidence>
<dbReference type="InterPro" id="IPR006202">
    <property type="entry name" value="Neur_chan_lig-bd"/>
</dbReference>
<reference evidence="8 9" key="1">
    <citation type="submission" date="2019-12" db="EMBL/GenBank/DDBJ databases">
        <title>Chromosome-level assembly of the Caenorhabditis remanei genome.</title>
        <authorList>
            <person name="Teterina A.A."/>
            <person name="Willis J.H."/>
            <person name="Phillips P.C."/>
        </authorList>
    </citation>
    <scope>NUCLEOTIDE SEQUENCE [LARGE SCALE GENOMIC DNA]</scope>
    <source>
        <strain evidence="8 9">PX506</strain>
        <tissue evidence="8">Whole organism</tissue>
    </source>
</reference>
<dbReference type="FunFam" id="2.70.170.10:FF:000027">
    <property type="entry name" value="Ligand-Gated ion Channel"/>
    <property type="match status" value="1"/>
</dbReference>
<dbReference type="InterPro" id="IPR018000">
    <property type="entry name" value="Neurotransmitter_ion_chnl_CS"/>
</dbReference>
<proteinExistence type="inferred from homology"/>
<evidence type="ECO:0000256" key="3">
    <source>
        <dbReference type="ARBA" id="ARBA00022989"/>
    </source>
</evidence>
<dbReference type="InterPro" id="IPR006029">
    <property type="entry name" value="Neurotrans-gated_channel_TM"/>
</dbReference>
<dbReference type="GO" id="GO:0005230">
    <property type="term" value="F:extracellular ligand-gated monoatomic ion channel activity"/>
    <property type="evidence" value="ECO:0007669"/>
    <property type="project" value="InterPro"/>
</dbReference>
<keyword evidence="5" id="KW-0406">Ion transport</keyword>
<evidence type="ECO:0000256" key="5">
    <source>
        <dbReference type="RuleBase" id="RU000687"/>
    </source>
</evidence>
<dbReference type="Gene3D" id="2.70.170.10">
    <property type="entry name" value="Neurotransmitter-gated ion-channel ligand-binding domain"/>
    <property type="match status" value="1"/>
</dbReference>
<dbReference type="CDD" id="cd18989">
    <property type="entry name" value="LGIC_ECD_cation"/>
    <property type="match status" value="1"/>
</dbReference>
<evidence type="ECO:0008006" key="10">
    <source>
        <dbReference type="Google" id="ProtNLM"/>
    </source>
</evidence>
<feature type="transmembrane region" description="Helical" evidence="5">
    <location>
        <begin position="272"/>
        <end position="291"/>
    </location>
</feature>
<evidence type="ECO:0000313" key="8">
    <source>
        <dbReference type="EMBL" id="KAF1760751.1"/>
    </source>
</evidence>
<dbReference type="RefSeq" id="XP_053586736.1">
    <property type="nucleotide sequence ID" value="XM_053727159.1"/>
</dbReference>
<feature type="domain" description="Neurotransmitter-gated ion-channel ligand-binding" evidence="6">
    <location>
        <begin position="31"/>
        <end position="236"/>
    </location>
</feature>
<evidence type="ECO:0000259" key="7">
    <source>
        <dbReference type="Pfam" id="PF02932"/>
    </source>
</evidence>
<dbReference type="InterPro" id="IPR006201">
    <property type="entry name" value="Neur_channel"/>
</dbReference>
<evidence type="ECO:0000313" key="9">
    <source>
        <dbReference type="Proteomes" id="UP000483820"/>
    </source>
</evidence>
<organism evidence="8 9">
    <name type="scientific">Caenorhabditis remanei</name>
    <name type="common">Caenorhabditis vulgaris</name>
    <dbReference type="NCBI Taxonomy" id="31234"/>
    <lineage>
        <taxon>Eukaryota</taxon>
        <taxon>Metazoa</taxon>
        <taxon>Ecdysozoa</taxon>
        <taxon>Nematoda</taxon>
        <taxon>Chromadorea</taxon>
        <taxon>Rhabditida</taxon>
        <taxon>Rhabditina</taxon>
        <taxon>Rhabditomorpha</taxon>
        <taxon>Rhabditoidea</taxon>
        <taxon>Rhabditidae</taxon>
        <taxon>Peloderinae</taxon>
        <taxon>Caenorhabditis</taxon>
    </lineage>
</organism>
<gene>
    <name evidence="8" type="ORF">GCK72_009001</name>
</gene>
<keyword evidence="2 5" id="KW-0812">Transmembrane</keyword>
<comment type="caution">
    <text evidence="8">The sequence shown here is derived from an EMBL/GenBank/DDBJ whole genome shotgun (WGS) entry which is preliminary data.</text>
</comment>
<dbReference type="GO" id="GO:0004888">
    <property type="term" value="F:transmembrane signaling receptor activity"/>
    <property type="evidence" value="ECO:0007669"/>
    <property type="project" value="InterPro"/>
</dbReference>
<dbReference type="Pfam" id="PF02931">
    <property type="entry name" value="Neur_chan_LBD"/>
    <property type="match status" value="1"/>
</dbReference>
<evidence type="ECO:0000259" key="6">
    <source>
        <dbReference type="Pfam" id="PF02931"/>
    </source>
</evidence>
<dbReference type="AlphaFoldDB" id="A0A6A5H164"/>
<comment type="similarity">
    <text evidence="5">Belongs to the ligand-gated ion channel (TC 1.A.9) family.</text>
</comment>
<keyword evidence="3 5" id="KW-1133">Transmembrane helix</keyword>
<feature type="chain" id="PRO_5025707686" description="Neurotransmitter-gated ion-channel ligand-binding domain-containing protein" evidence="5">
    <location>
        <begin position="20"/>
        <end position="565"/>
    </location>
</feature>